<organism evidence="2 3">
    <name type="scientific">Thermomonas brevis</name>
    <dbReference type="NCBI Taxonomy" id="215691"/>
    <lineage>
        <taxon>Bacteria</taxon>
        <taxon>Pseudomonadati</taxon>
        <taxon>Pseudomonadota</taxon>
        <taxon>Gammaproteobacteria</taxon>
        <taxon>Lysobacterales</taxon>
        <taxon>Lysobacteraceae</taxon>
        <taxon>Thermomonas</taxon>
    </lineage>
</organism>
<evidence type="ECO:0000313" key="2">
    <source>
        <dbReference type="EMBL" id="QNN47066.1"/>
    </source>
</evidence>
<dbReference type="RefSeq" id="WP_187570814.1">
    <property type="nucleotide sequence ID" value="NZ_CP060711.1"/>
</dbReference>
<feature type="region of interest" description="Disordered" evidence="1">
    <location>
        <begin position="174"/>
        <end position="195"/>
    </location>
</feature>
<reference evidence="2 3" key="1">
    <citation type="submission" date="2020-08" db="EMBL/GenBank/DDBJ databases">
        <title>Genome sequence of Thermomonas brevis KACC 16975T.</title>
        <authorList>
            <person name="Hyun D.-W."/>
            <person name="Bae J.-W."/>
        </authorList>
    </citation>
    <scope>NUCLEOTIDE SEQUENCE [LARGE SCALE GENOMIC DNA]</scope>
    <source>
        <strain evidence="2 3">KACC 16975</strain>
    </source>
</reference>
<dbReference type="KEGG" id="tbv:H9L17_02545"/>
<gene>
    <name evidence="2" type="ORF">H9L17_02545</name>
</gene>
<keyword evidence="3" id="KW-1185">Reference proteome</keyword>
<dbReference type="AlphaFoldDB" id="A0A7G9QUP1"/>
<proteinExistence type="predicted"/>
<evidence type="ECO:0000256" key="1">
    <source>
        <dbReference type="SAM" id="MobiDB-lite"/>
    </source>
</evidence>
<accession>A0A7G9QUP1</accession>
<sequence>MQALQKAMLAADPKRLRRSVGWFGRLLGRDIGLQAEARQLLDALGVHALATRRRLDEVKAHRDALQPLHRDLLHAVTALAAEAEALVPLQGEGDAGTAASQRLQHLLTTAGAYRITASHLELALGNLGRLVERIEALLPRVRLLLEQNRMLREDRARQDALASTSAALDALRGLLHDNPPTTPPASAPAPDRSTP</sequence>
<evidence type="ECO:0000313" key="3">
    <source>
        <dbReference type="Proteomes" id="UP000515977"/>
    </source>
</evidence>
<dbReference type="EMBL" id="CP060711">
    <property type="protein sequence ID" value="QNN47066.1"/>
    <property type="molecule type" value="Genomic_DNA"/>
</dbReference>
<protein>
    <submittedName>
        <fullName evidence="2">Uncharacterized protein</fullName>
    </submittedName>
</protein>
<name>A0A7G9QUP1_9GAMM</name>
<dbReference type="Proteomes" id="UP000515977">
    <property type="component" value="Chromosome"/>
</dbReference>